<proteinExistence type="predicted"/>
<reference evidence="1" key="2">
    <citation type="submission" date="2015-01" db="EMBL/GenBank/DDBJ databases">
        <authorList>
            <person name="Xiang T."/>
            <person name="Song Y."/>
            <person name="Huang L."/>
            <person name="Wang B."/>
            <person name="Wu P."/>
        </authorList>
    </citation>
    <scope>NUCLEOTIDE SEQUENCE</scope>
    <source>
        <strain evidence="1">BW11M1</strain>
    </source>
</reference>
<dbReference type="EMBL" id="KP698091">
    <property type="protein sequence ID" value="ALG76471.1"/>
    <property type="molecule type" value="Genomic_DNA"/>
</dbReference>
<reference evidence="1" key="1">
    <citation type="journal article" date="2015" name="Genome Biol. Evol.">
        <title>Different Ancestries of R Tailocins in Rhizospheric Pseudomonas Isolates.</title>
        <authorList>
            <person name="Ghequire M.G."/>
            <person name="Dillen Y."/>
            <person name="Lambrichts I."/>
            <person name="Proost P."/>
            <person name="Wattiez R."/>
            <person name="De Mot R."/>
        </authorList>
    </citation>
    <scope>NUCLEOTIDE SEQUENCE</scope>
    <source>
        <strain evidence="1">BW11M1</strain>
    </source>
</reference>
<evidence type="ECO:0000313" key="1">
    <source>
        <dbReference type="EMBL" id="ALG76471.1"/>
    </source>
</evidence>
<sequence length="169" mass="18254">MSEFSIPLTRVMGLERTLESGGVTKCTLRRPETTLDARVTVENDDTTHYIKIEIGELTSSMTLPRKLVTKWQSLRNFLQDLANGRADSGAISEEALALLEAQESVDQVLLDGQIAYVINTVNRAFPLGAVVTNDHGEICAAVTGSSKEHLAASLRAKLQPGQEGLGECA</sequence>
<organism evidence="1">
    <name type="scientific">Pseudomonas putida</name>
    <name type="common">Arthrobacter siderocapsulatus</name>
    <dbReference type="NCBI Taxonomy" id="303"/>
    <lineage>
        <taxon>Bacteria</taxon>
        <taxon>Pseudomonadati</taxon>
        <taxon>Pseudomonadota</taxon>
        <taxon>Gammaproteobacteria</taxon>
        <taxon>Pseudomonadales</taxon>
        <taxon>Pseudomonadaceae</taxon>
        <taxon>Pseudomonas</taxon>
    </lineage>
</organism>
<accession>A0A0N7FRN7</accession>
<protein>
    <submittedName>
        <fullName evidence="1">Uncharacterized protein</fullName>
    </submittedName>
</protein>
<dbReference type="AlphaFoldDB" id="A0A0N7FRN7"/>
<name>A0A0N7FRN7_PSEPU</name>